<keyword evidence="1" id="KW-0812">Transmembrane</keyword>
<dbReference type="AlphaFoldDB" id="M6CTZ2"/>
<keyword evidence="1" id="KW-0472">Membrane</keyword>
<dbReference type="OrthoDB" id="343233at2"/>
<name>M6CTZ2_9LEPT</name>
<keyword evidence="1" id="KW-1133">Transmembrane helix</keyword>
<dbReference type="Proteomes" id="UP000011988">
    <property type="component" value="Unassembled WGS sequence"/>
</dbReference>
<sequence>MKNDPIQKKPQVTGIVVLIFAIIVFLFSGCITTQFKIHSIELKRREKDDLYFRMISDINFLDKRECQGHHCFVRFEFYPIDKYNPQRRIRTDGWRNKLNIYPWNESGVKEQLDVRNAGATFTVFFDHPERRRSYTSMGRGNFFFVGSKSNGMFEYQFRIDLKEENGGSWKDPNLDDELVDETYELIEGNTYVFWGRLEGPVPFAFYGFQGIRSQLYRWEVTIPK</sequence>
<dbReference type="RefSeq" id="WP_020774619.1">
    <property type="nucleotide sequence ID" value="NZ_ANIK01000087.1"/>
</dbReference>
<keyword evidence="2" id="KW-0449">Lipoprotein</keyword>
<dbReference type="PATRIC" id="fig|1218565.3.peg.3615"/>
<evidence type="ECO:0000313" key="2">
    <source>
        <dbReference type="EMBL" id="EMJ92373.1"/>
    </source>
</evidence>
<protein>
    <submittedName>
        <fullName evidence="2">Putative lipoprotein</fullName>
    </submittedName>
</protein>
<evidence type="ECO:0000256" key="1">
    <source>
        <dbReference type="SAM" id="Phobius"/>
    </source>
</evidence>
<accession>M6CTZ2</accession>
<comment type="caution">
    <text evidence="2">The sequence shown here is derived from an EMBL/GenBank/DDBJ whole genome shotgun (WGS) entry which is preliminary data.</text>
</comment>
<dbReference type="PROSITE" id="PS51257">
    <property type="entry name" value="PROKAR_LIPOPROTEIN"/>
    <property type="match status" value="1"/>
</dbReference>
<feature type="transmembrane region" description="Helical" evidence="1">
    <location>
        <begin position="12"/>
        <end position="35"/>
    </location>
</feature>
<dbReference type="EMBL" id="ANIK01000087">
    <property type="protein sequence ID" value="EMJ92373.1"/>
    <property type="molecule type" value="Genomic_DNA"/>
</dbReference>
<proteinExistence type="predicted"/>
<evidence type="ECO:0000313" key="3">
    <source>
        <dbReference type="Proteomes" id="UP000011988"/>
    </source>
</evidence>
<organism evidence="2 3">
    <name type="scientific">Leptospira alstonii serovar Sichuan str. 79601</name>
    <dbReference type="NCBI Taxonomy" id="1218565"/>
    <lineage>
        <taxon>Bacteria</taxon>
        <taxon>Pseudomonadati</taxon>
        <taxon>Spirochaetota</taxon>
        <taxon>Spirochaetia</taxon>
        <taxon>Leptospirales</taxon>
        <taxon>Leptospiraceae</taxon>
        <taxon>Leptospira</taxon>
    </lineage>
</organism>
<reference evidence="2 3" key="1">
    <citation type="submission" date="2013-01" db="EMBL/GenBank/DDBJ databases">
        <authorList>
            <person name="Harkins D.M."/>
            <person name="Durkin A.S."/>
            <person name="Brinkac L.M."/>
            <person name="Haft D.H."/>
            <person name="Selengut J.D."/>
            <person name="Sanka R."/>
            <person name="DePew J."/>
            <person name="Purushe J."/>
            <person name="Galloway R.L."/>
            <person name="Vinetz J.M."/>
            <person name="Sutton G.G."/>
            <person name="Nierman W.C."/>
            <person name="Fouts D.E."/>
        </authorList>
    </citation>
    <scope>NUCLEOTIDE SEQUENCE [LARGE SCALE GENOMIC DNA]</scope>
    <source>
        <strain evidence="2 3">79601</strain>
    </source>
</reference>
<gene>
    <name evidence="2" type="ORF">LEP1GSC194_2122</name>
</gene>